<proteinExistence type="predicted"/>
<comment type="caution">
    <text evidence="1">The sequence shown here is derived from an EMBL/GenBank/DDBJ whole genome shotgun (WGS) entry which is preliminary data.</text>
</comment>
<evidence type="ECO:0000313" key="1">
    <source>
        <dbReference type="EMBL" id="PKI72837.1"/>
    </source>
</evidence>
<keyword evidence="2" id="KW-1185">Reference proteome</keyword>
<protein>
    <submittedName>
        <fullName evidence="1">Uncharacterized protein</fullName>
    </submittedName>
</protein>
<organism evidence="1 2">
    <name type="scientific">Punica granatum</name>
    <name type="common">Pomegranate</name>
    <dbReference type="NCBI Taxonomy" id="22663"/>
    <lineage>
        <taxon>Eukaryota</taxon>
        <taxon>Viridiplantae</taxon>
        <taxon>Streptophyta</taxon>
        <taxon>Embryophyta</taxon>
        <taxon>Tracheophyta</taxon>
        <taxon>Spermatophyta</taxon>
        <taxon>Magnoliopsida</taxon>
        <taxon>eudicotyledons</taxon>
        <taxon>Gunneridae</taxon>
        <taxon>Pentapetalae</taxon>
        <taxon>rosids</taxon>
        <taxon>malvids</taxon>
        <taxon>Myrtales</taxon>
        <taxon>Lythraceae</taxon>
        <taxon>Punica</taxon>
    </lineage>
</organism>
<reference evidence="1 2" key="1">
    <citation type="submission" date="2017-11" db="EMBL/GenBank/DDBJ databases">
        <title>De-novo sequencing of pomegranate (Punica granatum L.) genome.</title>
        <authorList>
            <person name="Akparov Z."/>
            <person name="Amiraslanov A."/>
            <person name="Hajiyeva S."/>
            <person name="Abbasov M."/>
            <person name="Kaur K."/>
            <person name="Hamwieh A."/>
            <person name="Solovyev V."/>
            <person name="Salamov A."/>
            <person name="Braich B."/>
            <person name="Kosarev P."/>
            <person name="Mahmoud A."/>
            <person name="Hajiyev E."/>
            <person name="Babayeva S."/>
            <person name="Izzatullayeva V."/>
            <person name="Mammadov A."/>
            <person name="Mammadov A."/>
            <person name="Sharifova S."/>
            <person name="Ojaghi J."/>
            <person name="Eynullazada K."/>
            <person name="Bayramov B."/>
            <person name="Abdulazimova A."/>
            <person name="Shahmuradov I."/>
        </authorList>
    </citation>
    <scope>NUCLEOTIDE SEQUENCE [LARGE SCALE GENOMIC DNA]</scope>
    <source>
        <strain evidence="2">cv. AG2017</strain>
        <tissue evidence="1">Leaf</tissue>
    </source>
</reference>
<gene>
    <name evidence="1" type="ORF">CRG98_006762</name>
</gene>
<name>A0A2I0KWJ4_PUNGR</name>
<sequence>MNLNPNKITLSSQFSKGLHVARSCRNSTHSGVSIQVHVCKRDREVMSHWA</sequence>
<evidence type="ECO:0000313" key="2">
    <source>
        <dbReference type="Proteomes" id="UP000233551"/>
    </source>
</evidence>
<dbReference type="EMBL" id="PGOL01000307">
    <property type="protein sequence ID" value="PKI72837.1"/>
    <property type="molecule type" value="Genomic_DNA"/>
</dbReference>
<dbReference type="AlphaFoldDB" id="A0A2I0KWJ4"/>
<dbReference type="Proteomes" id="UP000233551">
    <property type="component" value="Unassembled WGS sequence"/>
</dbReference>
<accession>A0A2I0KWJ4</accession>